<feature type="compositionally biased region" description="Basic and acidic residues" evidence="2">
    <location>
        <begin position="497"/>
        <end position="512"/>
    </location>
</feature>
<evidence type="ECO:0000313" key="3">
    <source>
        <dbReference type="EMBL" id="EON67717.1"/>
    </source>
</evidence>
<comment type="similarity">
    <text evidence="1">Belongs to the gemin-2 family.</text>
</comment>
<name>R7Z0N2_CONA1</name>
<feature type="region of interest" description="Disordered" evidence="2">
    <location>
        <begin position="329"/>
        <end position="392"/>
    </location>
</feature>
<dbReference type="Gene3D" id="1.20.58.1070">
    <property type="match status" value="1"/>
</dbReference>
<feature type="region of interest" description="Disordered" evidence="2">
    <location>
        <begin position="1"/>
        <end position="105"/>
    </location>
</feature>
<evidence type="ECO:0000256" key="2">
    <source>
        <dbReference type="SAM" id="MobiDB-lite"/>
    </source>
</evidence>
<organism evidence="3 4">
    <name type="scientific">Coniosporium apollinis (strain CBS 100218)</name>
    <name type="common">Rock-inhabiting black yeast</name>
    <dbReference type="NCBI Taxonomy" id="1168221"/>
    <lineage>
        <taxon>Eukaryota</taxon>
        <taxon>Fungi</taxon>
        <taxon>Dikarya</taxon>
        <taxon>Ascomycota</taxon>
        <taxon>Pezizomycotina</taxon>
        <taxon>Dothideomycetes</taxon>
        <taxon>Dothideomycetes incertae sedis</taxon>
        <taxon>Coniosporium</taxon>
    </lineage>
</organism>
<dbReference type="eggNOG" id="ENOG502SCAA">
    <property type="taxonomic scope" value="Eukaryota"/>
</dbReference>
<dbReference type="GO" id="GO:0005634">
    <property type="term" value="C:nucleus"/>
    <property type="evidence" value="ECO:0007669"/>
    <property type="project" value="TreeGrafter"/>
</dbReference>
<keyword evidence="4" id="KW-1185">Reference proteome</keyword>
<proteinExistence type="inferred from homology"/>
<reference evidence="4" key="1">
    <citation type="submission" date="2012-06" db="EMBL/GenBank/DDBJ databases">
        <title>The genome sequence of Coniosporium apollinis CBS 100218.</title>
        <authorList>
            <consortium name="The Broad Institute Genome Sequencing Platform"/>
            <person name="Cuomo C."/>
            <person name="Gorbushina A."/>
            <person name="Noack S."/>
            <person name="Walker B."/>
            <person name="Young S.K."/>
            <person name="Zeng Q."/>
            <person name="Gargeya S."/>
            <person name="Fitzgerald M."/>
            <person name="Haas B."/>
            <person name="Abouelleil A."/>
            <person name="Alvarado L."/>
            <person name="Arachchi H.M."/>
            <person name="Berlin A.M."/>
            <person name="Chapman S.B."/>
            <person name="Goldberg J."/>
            <person name="Griggs A."/>
            <person name="Gujja S."/>
            <person name="Hansen M."/>
            <person name="Howarth C."/>
            <person name="Imamovic A."/>
            <person name="Larimer J."/>
            <person name="McCowan C."/>
            <person name="Montmayeur A."/>
            <person name="Murphy C."/>
            <person name="Neiman D."/>
            <person name="Pearson M."/>
            <person name="Priest M."/>
            <person name="Roberts A."/>
            <person name="Saif S."/>
            <person name="Shea T."/>
            <person name="Sisk P."/>
            <person name="Sykes S."/>
            <person name="Wortman J."/>
            <person name="Nusbaum C."/>
            <person name="Birren B."/>
        </authorList>
    </citation>
    <scope>NUCLEOTIDE SEQUENCE [LARGE SCALE GENOMIC DNA]</scope>
    <source>
        <strain evidence="4">CBS 100218</strain>
    </source>
</reference>
<dbReference type="Proteomes" id="UP000016924">
    <property type="component" value="Unassembled WGS sequence"/>
</dbReference>
<dbReference type="PANTHER" id="PTHR12794">
    <property type="entry name" value="GEMIN2"/>
    <property type="match status" value="1"/>
</dbReference>
<feature type="compositionally biased region" description="Acidic residues" evidence="2">
    <location>
        <begin position="514"/>
        <end position="530"/>
    </location>
</feature>
<feature type="compositionally biased region" description="Basic and acidic residues" evidence="2">
    <location>
        <begin position="341"/>
        <end position="354"/>
    </location>
</feature>
<dbReference type="RefSeq" id="XP_007783034.1">
    <property type="nucleotide sequence ID" value="XM_007784844.1"/>
</dbReference>
<accession>R7Z0N2</accession>
<protein>
    <submittedName>
        <fullName evidence="3">Uncharacterized protein</fullName>
    </submittedName>
</protein>
<evidence type="ECO:0000256" key="1">
    <source>
        <dbReference type="ARBA" id="ARBA00025758"/>
    </source>
</evidence>
<sequence length="572" mass="62516">MTKRKRENRAVTADGARYNKLQRPNTLTAPPAQLPEHDEEPYRKLSRSDAPPAEEPASGEEYDEGQDEECPAPDKKPPSRQPRPDPTYGQRSFLPGLDESADEEPDTFEALAYLRSVRTEAAFIPNLLVAPKPTVSEGEYDASIYDTGYGDSRGYYADGAYVAAPVVGPILPPTARSSTTPAPVAPQRAYRARLLAQFHRQRAILHANPPASAVAALKPTQFISLPPGSAAAFREWRASLSASPPSPVQLAVMDTRTVLRALSLLTGVLRRSSNISARGSAWAWGLLARLPELGTLGSEEVGAVRELGKRAVWVRCGFVSKEIAEATEGFGGEVGEEDEEWRPRVEVERERMEAEQEGEEKEGRAPQKSTRETEEEETSRRNSSSSLPDPLPEVVDMSIADAIGLNDPLITPSHRATRQRIVDIPEGLAEPPPIVAMLGDEIKVYHPTVGEVVIPKKRNLAEMMRDLNERHVARLKEEGAENEDEGSAESSPSQGKADGKAGDEEGTEKAVEAAEPEEGEVDNEDHEEVPDANTKATLDMIITITGELYGQKDLLEFRDVWAGPDDGKDDKE</sequence>
<evidence type="ECO:0000313" key="4">
    <source>
        <dbReference type="Proteomes" id="UP000016924"/>
    </source>
</evidence>
<feature type="compositionally biased region" description="Basic and acidic residues" evidence="2">
    <location>
        <begin position="361"/>
        <end position="372"/>
    </location>
</feature>
<dbReference type="InterPro" id="IPR035426">
    <property type="entry name" value="Gemin2/Brr1"/>
</dbReference>
<gene>
    <name evidence="3" type="ORF">W97_06860</name>
</gene>
<dbReference type="HOGENOM" id="CLU_022029_1_0_1"/>
<feature type="compositionally biased region" description="Acidic residues" evidence="2">
    <location>
        <begin position="57"/>
        <end position="71"/>
    </location>
</feature>
<dbReference type="AlphaFoldDB" id="R7Z0N2"/>
<dbReference type="GeneID" id="19904171"/>
<dbReference type="GO" id="GO:0000387">
    <property type="term" value="P:spliceosomal snRNP assembly"/>
    <property type="evidence" value="ECO:0007669"/>
    <property type="project" value="InterPro"/>
</dbReference>
<dbReference type="GO" id="GO:0032797">
    <property type="term" value="C:SMN complex"/>
    <property type="evidence" value="ECO:0007669"/>
    <property type="project" value="TreeGrafter"/>
</dbReference>
<dbReference type="EMBL" id="JH767589">
    <property type="protein sequence ID" value="EON67717.1"/>
    <property type="molecule type" value="Genomic_DNA"/>
</dbReference>
<dbReference type="PANTHER" id="PTHR12794:SF0">
    <property type="entry name" value="GEM-ASSOCIATED PROTEIN 2"/>
    <property type="match status" value="1"/>
</dbReference>
<dbReference type="OrthoDB" id="428895at2759"/>
<dbReference type="OMA" id="HQNSGID"/>
<dbReference type="Pfam" id="PF04938">
    <property type="entry name" value="SIP1"/>
    <property type="match status" value="1"/>
</dbReference>
<feature type="region of interest" description="Disordered" evidence="2">
    <location>
        <begin position="477"/>
        <end position="535"/>
    </location>
</feature>